<name>A0A7K5SVW4_9FRIN</name>
<comment type="caution">
    <text evidence="3">The sequence shown here is derived from an EMBL/GenBank/DDBJ whole genome shotgun (WGS) entry which is preliminary data.</text>
</comment>
<dbReference type="InterPro" id="IPR036236">
    <property type="entry name" value="Znf_C2H2_sf"/>
</dbReference>
<dbReference type="Proteomes" id="UP000524542">
    <property type="component" value="Unassembled WGS sequence"/>
</dbReference>
<accession>A0A7K5SVW4</accession>
<proteinExistence type="predicted"/>
<evidence type="ECO:0000256" key="1">
    <source>
        <dbReference type="SAM" id="MobiDB-lite"/>
    </source>
</evidence>
<feature type="non-terminal residue" evidence="3">
    <location>
        <position position="1"/>
    </location>
</feature>
<feature type="region of interest" description="Disordered" evidence="1">
    <location>
        <begin position="53"/>
        <end position="74"/>
    </location>
</feature>
<reference evidence="3 4" key="1">
    <citation type="submission" date="2019-09" db="EMBL/GenBank/DDBJ databases">
        <title>Bird 10,000 Genomes (B10K) Project - Family phase.</title>
        <authorList>
            <person name="Zhang G."/>
        </authorList>
    </citation>
    <scope>NUCLEOTIDE SEQUENCE [LARGE SCALE GENOMIC DNA]</scope>
    <source>
        <strain evidence="3">B10K-DU-012-38</strain>
        <tissue evidence="3">Muscle</tissue>
    </source>
</reference>
<dbReference type="Gene3D" id="3.30.160.60">
    <property type="entry name" value="Classic Zinc Finger"/>
    <property type="match status" value="1"/>
</dbReference>
<sequence>VGLCQCTKCRKCFPHKCHPIKHQVLHSRGGAHKFQVCGKHNQLKKYLRRHQKIHAREGTSPCSKLGENVQTGPH</sequence>
<evidence type="ECO:0000313" key="3">
    <source>
        <dbReference type="EMBL" id="NWT96163.1"/>
    </source>
</evidence>
<dbReference type="SUPFAM" id="SSF57667">
    <property type="entry name" value="beta-beta-alpha zinc fingers"/>
    <property type="match status" value="1"/>
</dbReference>
<dbReference type="AlphaFoldDB" id="A0A7K5SVW4"/>
<organism evidence="3 4">
    <name type="scientific">Urocynchramus pylzowi</name>
    <dbReference type="NCBI Taxonomy" id="571890"/>
    <lineage>
        <taxon>Eukaryota</taxon>
        <taxon>Metazoa</taxon>
        <taxon>Chordata</taxon>
        <taxon>Craniata</taxon>
        <taxon>Vertebrata</taxon>
        <taxon>Euteleostomi</taxon>
        <taxon>Archelosauria</taxon>
        <taxon>Archosauria</taxon>
        <taxon>Dinosauria</taxon>
        <taxon>Saurischia</taxon>
        <taxon>Theropoda</taxon>
        <taxon>Coelurosauria</taxon>
        <taxon>Aves</taxon>
        <taxon>Neognathae</taxon>
        <taxon>Neoaves</taxon>
        <taxon>Telluraves</taxon>
        <taxon>Australaves</taxon>
        <taxon>Passeriformes</taxon>
        <taxon>Passeroidea</taxon>
        <taxon>Fringillidae</taxon>
        <taxon>Urocynchramus</taxon>
    </lineage>
</organism>
<dbReference type="InterPro" id="IPR013087">
    <property type="entry name" value="Znf_C2H2_type"/>
</dbReference>
<dbReference type="PROSITE" id="PS00028">
    <property type="entry name" value="ZINC_FINGER_C2H2_1"/>
    <property type="match status" value="1"/>
</dbReference>
<evidence type="ECO:0000259" key="2">
    <source>
        <dbReference type="PROSITE" id="PS00028"/>
    </source>
</evidence>
<gene>
    <name evidence="3" type="primary">Znf587b</name>
    <name evidence="3" type="ORF">UROPYL_R15553</name>
</gene>
<evidence type="ECO:0000313" key="4">
    <source>
        <dbReference type="Proteomes" id="UP000524542"/>
    </source>
</evidence>
<feature type="domain" description="C2H2-type" evidence="2">
    <location>
        <begin position="4"/>
        <end position="26"/>
    </location>
</feature>
<protein>
    <submittedName>
        <fullName evidence="3">Z587B protein</fullName>
    </submittedName>
</protein>
<dbReference type="EMBL" id="VZRH01003047">
    <property type="protein sequence ID" value="NWT96163.1"/>
    <property type="molecule type" value="Genomic_DNA"/>
</dbReference>
<feature type="non-terminal residue" evidence="3">
    <location>
        <position position="74"/>
    </location>
</feature>
<keyword evidence="4" id="KW-1185">Reference proteome</keyword>